<reference evidence="8 9" key="1">
    <citation type="submission" date="2023-11" db="EMBL/GenBank/DDBJ databases">
        <title>Plant-associative lifestyle of Vibrio porteresiae and its evolutionary dynamics.</title>
        <authorList>
            <person name="Rameshkumar N."/>
            <person name="Kirti K."/>
        </authorList>
    </citation>
    <scope>NUCLEOTIDE SEQUENCE [LARGE SCALE GENOMIC DNA]</scope>
    <source>
        <strain evidence="8 9">MSSRF60</strain>
    </source>
</reference>
<feature type="domain" description="ABC transmembrane type-1" evidence="7">
    <location>
        <begin position="17"/>
        <end position="296"/>
    </location>
</feature>
<dbReference type="PROSITE" id="PS50929">
    <property type="entry name" value="ABC_TM1F"/>
    <property type="match status" value="1"/>
</dbReference>
<feature type="transmembrane region" description="Helical" evidence="5">
    <location>
        <begin position="47"/>
        <end position="68"/>
    </location>
</feature>
<evidence type="ECO:0000259" key="7">
    <source>
        <dbReference type="PROSITE" id="PS50929"/>
    </source>
</evidence>
<evidence type="ECO:0000313" key="8">
    <source>
        <dbReference type="EMBL" id="MDW6020062.1"/>
    </source>
</evidence>
<dbReference type="InterPro" id="IPR036640">
    <property type="entry name" value="ABC1_TM_sf"/>
</dbReference>
<protein>
    <submittedName>
        <fullName evidence="8">ABC transporter transmembrane domain-containing protein</fullName>
    </submittedName>
</protein>
<evidence type="ECO:0000313" key="9">
    <source>
        <dbReference type="Proteomes" id="UP001272325"/>
    </source>
</evidence>
<keyword evidence="2 5" id="KW-0812">Transmembrane</keyword>
<dbReference type="InterPro" id="IPR027417">
    <property type="entry name" value="P-loop_NTPase"/>
</dbReference>
<proteinExistence type="predicted"/>
<name>A0ABU4INB5_9VIBR</name>
<dbReference type="EMBL" id="JAWRCN010000002">
    <property type="protein sequence ID" value="MDW6020062.1"/>
    <property type="molecule type" value="Genomic_DNA"/>
</dbReference>
<dbReference type="Gene3D" id="3.40.50.300">
    <property type="entry name" value="P-loop containing nucleotide triphosphate hydrolases"/>
    <property type="match status" value="1"/>
</dbReference>
<dbReference type="Proteomes" id="UP001272325">
    <property type="component" value="Unassembled WGS sequence"/>
</dbReference>
<gene>
    <name evidence="8" type="ORF">SBW85_20360</name>
</gene>
<evidence type="ECO:0000256" key="1">
    <source>
        <dbReference type="ARBA" id="ARBA00004651"/>
    </source>
</evidence>
<dbReference type="SUPFAM" id="SSF52540">
    <property type="entry name" value="P-loop containing nucleoside triphosphate hydrolases"/>
    <property type="match status" value="1"/>
</dbReference>
<accession>A0ABU4INB5</accession>
<keyword evidence="9" id="KW-1185">Reference proteome</keyword>
<sequence length="551" mass="60447">MIDHIRTLKNNHSFTELLLSSIFINLLSMALPFSMLQIYDRILPNEAYGTANVLLIGVSIAIVLELLLRYARSWFLASSAVNYEYSVTSKLVKRLLKSDFRYLESLGPGRILSGIKNVAVVRDLYSGQAAVAMMDVPFILLFLFLIFYIGGWIVLVPILVWMIAGVWVWVISQKLLDATKELAISDSERTRILVLVLSGLTTVKALAIEARMTHRFKEFNFTQFKLQTNVDLLSSRLNEIVQGASLATTLTIVMIGCLSVLEGSLTTGGLAACSILAGRAVAPLSSIGSLRAKFSSVKVVNQDIENLLNAPLERFTGEVTYQTKIPLGPIEFEQVSIAKNGAKLSGVTVEIPHNSITTITSNPMSYASLFLGSLGAFFPVEQGVVKIAGIPLEQHDDFEFRQSVCYVSPWGSLFHGTVIENMTMFHPENEAYAIELSEKLGLSETVSKLPYGFQTIIGTTQGQILNKGALKLVSLIRALSQHPSILLLDEPMVSLDADSQSKLLNLLNDKRSQMTIIVASYFNDMSAISDLKLHIELDGSISSDTSAGVKL</sequence>
<evidence type="ECO:0000259" key="6">
    <source>
        <dbReference type="PROSITE" id="PS50893"/>
    </source>
</evidence>
<dbReference type="PANTHER" id="PTHR24221">
    <property type="entry name" value="ATP-BINDING CASSETTE SUB-FAMILY B"/>
    <property type="match status" value="1"/>
</dbReference>
<dbReference type="Gene3D" id="1.20.1560.10">
    <property type="entry name" value="ABC transporter type 1, transmembrane domain"/>
    <property type="match status" value="1"/>
</dbReference>
<evidence type="ECO:0000256" key="5">
    <source>
        <dbReference type="SAM" id="Phobius"/>
    </source>
</evidence>
<dbReference type="InterPro" id="IPR003439">
    <property type="entry name" value="ABC_transporter-like_ATP-bd"/>
</dbReference>
<dbReference type="PANTHER" id="PTHR24221:SF632">
    <property type="entry name" value="ATP-DEPENDENT LIPID A-CORE FLIPPASE"/>
    <property type="match status" value="1"/>
</dbReference>
<keyword evidence="3 5" id="KW-1133">Transmembrane helix</keyword>
<dbReference type="Pfam" id="PF00005">
    <property type="entry name" value="ABC_tran"/>
    <property type="match status" value="1"/>
</dbReference>
<keyword evidence="4 5" id="KW-0472">Membrane</keyword>
<dbReference type="SUPFAM" id="SSF90123">
    <property type="entry name" value="ABC transporter transmembrane region"/>
    <property type="match status" value="1"/>
</dbReference>
<dbReference type="InterPro" id="IPR011527">
    <property type="entry name" value="ABC1_TM_dom"/>
</dbReference>
<evidence type="ECO:0000256" key="3">
    <source>
        <dbReference type="ARBA" id="ARBA00022989"/>
    </source>
</evidence>
<comment type="subcellular location">
    <subcellularLocation>
        <location evidence="1">Cell membrane</location>
        <topology evidence="1">Multi-pass membrane protein</topology>
    </subcellularLocation>
</comment>
<feature type="transmembrane region" description="Helical" evidence="5">
    <location>
        <begin position="12"/>
        <end position="35"/>
    </location>
</feature>
<dbReference type="Pfam" id="PF00664">
    <property type="entry name" value="ABC_membrane"/>
    <property type="match status" value="1"/>
</dbReference>
<dbReference type="RefSeq" id="WP_171138027.1">
    <property type="nucleotide sequence ID" value="NZ_AP024894.1"/>
</dbReference>
<organism evidence="8 9">
    <name type="scientific">Vibrio plantisponsor</name>
    <dbReference type="NCBI Taxonomy" id="664643"/>
    <lineage>
        <taxon>Bacteria</taxon>
        <taxon>Pseudomonadati</taxon>
        <taxon>Pseudomonadota</taxon>
        <taxon>Gammaproteobacteria</taxon>
        <taxon>Vibrionales</taxon>
        <taxon>Vibrionaceae</taxon>
        <taxon>Vibrio</taxon>
    </lineage>
</organism>
<comment type="caution">
    <text evidence="8">The sequence shown here is derived from an EMBL/GenBank/DDBJ whole genome shotgun (WGS) entry which is preliminary data.</text>
</comment>
<dbReference type="PROSITE" id="PS50893">
    <property type="entry name" value="ABC_TRANSPORTER_2"/>
    <property type="match status" value="1"/>
</dbReference>
<feature type="domain" description="ABC transporter" evidence="6">
    <location>
        <begin position="325"/>
        <end position="550"/>
    </location>
</feature>
<feature type="transmembrane region" description="Helical" evidence="5">
    <location>
        <begin position="138"/>
        <end position="170"/>
    </location>
</feature>
<dbReference type="InterPro" id="IPR039421">
    <property type="entry name" value="Type_1_exporter"/>
</dbReference>
<evidence type="ECO:0000256" key="4">
    <source>
        <dbReference type="ARBA" id="ARBA00023136"/>
    </source>
</evidence>
<evidence type="ECO:0000256" key="2">
    <source>
        <dbReference type="ARBA" id="ARBA00022692"/>
    </source>
</evidence>